<comment type="caution">
    <text evidence="3">The sequence shown here is derived from an EMBL/GenBank/DDBJ whole genome shotgun (WGS) entry which is preliminary data.</text>
</comment>
<feature type="domain" description="DotM C-terminal cytoplasmic" evidence="2">
    <location>
        <begin position="175"/>
        <end position="338"/>
    </location>
</feature>
<organism evidence="3 4">
    <name type="scientific">Piscirickettsia litoralis</name>
    <dbReference type="NCBI Taxonomy" id="1891921"/>
    <lineage>
        <taxon>Bacteria</taxon>
        <taxon>Pseudomonadati</taxon>
        <taxon>Pseudomonadota</taxon>
        <taxon>Gammaproteobacteria</taxon>
        <taxon>Thiotrichales</taxon>
        <taxon>Piscirickettsiaceae</taxon>
        <taxon>Piscirickettsia</taxon>
    </lineage>
</organism>
<evidence type="ECO:0000313" key="4">
    <source>
        <dbReference type="Proteomes" id="UP000094329"/>
    </source>
</evidence>
<dbReference type="Pfam" id="PF23127">
    <property type="entry name" value="DotM_C"/>
    <property type="match status" value="1"/>
</dbReference>
<keyword evidence="1" id="KW-0812">Transmembrane</keyword>
<evidence type="ECO:0000259" key="2">
    <source>
        <dbReference type="Pfam" id="PF23127"/>
    </source>
</evidence>
<keyword evidence="1" id="KW-0472">Membrane</keyword>
<dbReference type="InterPro" id="IPR049921">
    <property type="entry name" value="DotM-like"/>
</dbReference>
<feature type="transmembrane region" description="Helical" evidence="1">
    <location>
        <begin position="12"/>
        <end position="29"/>
    </location>
</feature>
<keyword evidence="1" id="KW-1133">Transmembrane helix</keyword>
<proteinExistence type="predicted"/>
<sequence>MRENQGGVPHVIYYIIVIFIIICSIYVYFHNYVVNVIFFIKLFELKIINLITENVAYLINWINNTPTEAVTVQDIYAISNITGSYIRWLAIPMSAISVLLLWKFHPTNKLSEIHDMKSLLLSMRFKFSETMPIIGKNLNKKSVSDGAWKMALTPVEFIKENRLLLENKKIDRDLAKHIFTKQLGKPWSGSSGLTTLEKAMFGILAAFACYDRASAESAMSDISMSIQEKSIDYTLSIKLYNKYYNHKNIKEIIKLNYYNYTVFSSLLQAARQSGIVSTAQFLWLKEQDRSLWYCLNNVGRQAVFIEAAGIRSHWLAESHIGGPIALPVIHKSIDGLEDAIKNIRLE</sequence>
<dbReference type="RefSeq" id="WP_069313682.1">
    <property type="nucleotide sequence ID" value="NZ_MDTU01000001.1"/>
</dbReference>
<keyword evidence="4" id="KW-1185">Reference proteome</keyword>
<protein>
    <recommendedName>
        <fullName evidence="2">DotM C-terminal cytoplasmic domain-containing protein</fullName>
    </recommendedName>
</protein>
<evidence type="ECO:0000256" key="1">
    <source>
        <dbReference type="SAM" id="Phobius"/>
    </source>
</evidence>
<evidence type="ECO:0000313" key="3">
    <source>
        <dbReference type="EMBL" id="ODN43886.1"/>
    </source>
</evidence>
<dbReference type="InterPro" id="IPR056464">
    <property type="entry name" value="DotM_C"/>
</dbReference>
<dbReference type="NCBIfam" id="NF033890">
    <property type="entry name" value="DotM_IcmP_IVB"/>
    <property type="match status" value="1"/>
</dbReference>
<reference evidence="3 4" key="1">
    <citation type="submission" date="2016-08" db="EMBL/GenBank/DDBJ databases">
        <title>Draft genome sequence of Candidatus Piscirickettsia litoralis, from seawater.</title>
        <authorList>
            <person name="Wan X."/>
            <person name="Lee A.J."/>
            <person name="Hou S."/>
            <person name="Donachie S.P."/>
        </authorList>
    </citation>
    <scope>NUCLEOTIDE SEQUENCE [LARGE SCALE GENOMIC DNA]</scope>
    <source>
        <strain evidence="3 4">Y2</strain>
    </source>
</reference>
<accession>A0ABX3A4U4</accession>
<name>A0ABX3A4U4_9GAMM</name>
<dbReference type="Proteomes" id="UP000094329">
    <property type="component" value="Unassembled WGS sequence"/>
</dbReference>
<dbReference type="EMBL" id="MDTU01000001">
    <property type="protein sequence ID" value="ODN43886.1"/>
    <property type="molecule type" value="Genomic_DNA"/>
</dbReference>
<gene>
    <name evidence="3" type="ORF">BGC07_14550</name>
</gene>